<dbReference type="Gene3D" id="2.180.10.10">
    <property type="entry name" value="RHS repeat-associated core"/>
    <property type="match status" value="2"/>
</dbReference>
<sequence length="1482" mass="165587">MEDNNCPTCNGLGCLSTSTPIGFISVLGTANLQCGTATVTPSSPIQNQSATFSFPISNTGSANYTGTLSLWWRNSTNIGNQLGSSLYGLSAGSSYTFNYSTPTVLQSTPGNYVLQIEDANGNVICSKPVTVTSSTPTGCVTWSGNPATGDAYIATEYLCSNQIISSSQNGTYNYDTDITRQDIAKIAYLGLYKGNTPSSPAFNYPVPFNDMQNINANNNVYWYNAAKVLSYLQYGDAITPFDRDFINFNPTSLIKRKYAIKMFLEAFKIPLSANTTSPYTDVLPSDPMFKYIRTAYDLGIMTGNTVNCSSGTCFHPEANIARQDAFIVLWRILTNNNISKPTMADLTNEANYFVPGNYRIANMNNIPSMERANFNHYQKNIFNLPGKGLPLDISFSYNSFLTELPNDFFTSTALPNMHFLSLSKGWNHSYNNFIQFEPGYTYTENGNTYTVNAKYYIFWADGSIQVYDKVLGAYETQGVYDSFLRIGNSIFITTKNQIVYQFTSGTGTDVYVPSKITDRNGNQIQYSYVPGSITPAVISNIKDMTTNRQLNFTYEVVNGKDMVKTITETGLNRTVTFNYNSSGNLASFKDAKNQTTYYNYDPVQNYNTENLLTEIILPKGNKIKNSYFNRKFQASKTFNQNNVATSTTSVQFTPYYASGNVFNTTSKVIDPQNRETNYSHNSDGNPTQIVAPTGTSTLSNYGTGNNLNLPQNITINGQSSLITYDPKGNILTIDKNGINNTFTYTAKNDVATHKDGNNNITTYNYDAAGNLTSVVRPTGFGSTIIERNSNGQVTKVTNPSGLYTEYFYNSNGLVNNIKLMNFIQTFASYDNASRLTSTTDANGNTNSFEYDNNDNLAKSINPLGAVNGKVEHSYDANDNHIDIKNQKNETQTNVYNWDDDMLMSESFGSHTKSYTYNVDGSLATHTRGNGTFTYTYNPDGRLQSDGQTSYQYDSRGNIEKITNTIGDIYLHYDVNDRIDYYDDYFGNRVKYTYDNNNNVTEIAYNASGSKKVTYSYDSVNRCTKVKDWNNKETFFTYNTDDRIDKVTLPNGTFTQYSYNDTAGRLTGIYNRRSNFTEISSYTFTLDNAGNHITEAITEPSITAGLQTIANETVNYGTYPFNRIQSQGSTNFTHNTAGGITQAGANSFTYDINDNMLTAPNSSFSYDGAGNRRAKTVNGANTRYVLSILGMSQVLMETNSSNAVQNYYVYGPTGLLYRVKADNTTYSYYHYDYRGSTTAITNDAQNVTHSYSYDPFGKVLAKTEADANPFQYVGQHGVQYESPTLTFMRARYYDPTIGRFVSEDPIWALNLYPYADNNPVMRIDPDGEKYKELEKLLRGSIDIKEWLDDDENIDTSQDFLSDINGLYKSYQNTAWKGNKSKNKWKAFNNTLAGHVKKWGIDFAGSKLYDMTIAESIDEAAKQINSSNIGMSFKILTGKNLITDENIKKAKEWGKKKFVGTLNMSSEGYGLLIDYFIHQYDSGW</sequence>
<name>A0A543G4C0_9FLAO</name>
<evidence type="ECO:0000259" key="3">
    <source>
        <dbReference type="PROSITE" id="PS51272"/>
    </source>
</evidence>
<dbReference type="PANTHER" id="PTHR32305">
    <property type="match status" value="1"/>
</dbReference>
<dbReference type="InterPro" id="IPR022385">
    <property type="entry name" value="Rhs_assc_core"/>
</dbReference>
<feature type="region of interest" description="Disordered" evidence="2">
    <location>
        <begin position="673"/>
        <end position="697"/>
    </location>
</feature>
<dbReference type="Pfam" id="PF00395">
    <property type="entry name" value="SLH"/>
    <property type="match status" value="1"/>
</dbReference>
<evidence type="ECO:0000313" key="5">
    <source>
        <dbReference type="Proteomes" id="UP000320773"/>
    </source>
</evidence>
<dbReference type="InterPro" id="IPR001119">
    <property type="entry name" value="SLH_dom"/>
</dbReference>
<dbReference type="Pfam" id="PF25023">
    <property type="entry name" value="TEN_YD-shell"/>
    <property type="match status" value="2"/>
</dbReference>
<evidence type="ECO:0000256" key="1">
    <source>
        <dbReference type="ARBA" id="ARBA00022737"/>
    </source>
</evidence>
<dbReference type="NCBIfam" id="TIGR01643">
    <property type="entry name" value="YD_repeat_2x"/>
    <property type="match status" value="2"/>
</dbReference>
<dbReference type="PANTHER" id="PTHR32305:SF15">
    <property type="entry name" value="PROTEIN RHSA-RELATED"/>
    <property type="match status" value="1"/>
</dbReference>
<dbReference type="InterPro" id="IPR050708">
    <property type="entry name" value="T6SS_VgrG/RHS"/>
</dbReference>
<feature type="compositionally biased region" description="Polar residues" evidence="2">
    <location>
        <begin position="674"/>
        <end position="697"/>
    </location>
</feature>
<dbReference type="InterPro" id="IPR031325">
    <property type="entry name" value="RHS_repeat"/>
</dbReference>
<dbReference type="NCBIfam" id="TIGR03696">
    <property type="entry name" value="Rhs_assc_core"/>
    <property type="match status" value="1"/>
</dbReference>
<dbReference type="RefSeq" id="WP_089081660.1">
    <property type="nucleotide sequence ID" value="NZ_VFPJ01000001.1"/>
</dbReference>
<dbReference type="EMBL" id="VFPJ01000001">
    <property type="protein sequence ID" value="TQM40919.1"/>
    <property type="molecule type" value="Genomic_DNA"/>
</dbReference>
<dbReference type="Pfam" id="PF05593">
    <property type="entry name" value="RHS_repeat"/>
    <property type="match status" value="2"/>
</dbReference>
<reference evidence="4 5" key="1">
    <citation type="submission" date="2019-06" db="EMBL/GenBank/DDBJ databases">
        <title>Genomic Encyclopedia of Archaeal and Bacterial Type Strains, Phase II (KMG-II): from individual species to whole genera.</title>
        <authorList>
            <person name="Goeker M."/>
        </authorList>
    </citation>
    <scope>NUCLEOTIDE SEQUENCE [LARGE SCALE GENOMIC DNA]</scope>
    <source>
        <strain evidence="4 5">DSM 24789</strain>
    </source>
</reference>
<evidence type="ECO:0000256" key="2">
    <source>
        <dbReference type="SAM" id="MobiDB-lite"/>
    </source>
</evidence>
<feature type="domain" description="SLH" evidence="3">
    <location>
        <begin position="275"/>
        <end position="343"/>
    </location>
</feature>
<keyword evidence="1" id="KW-0677">Repeat</keyword>
<evidence type="ECO:0000313" key="4">
    <source>
        <dbReference type="EMBL" id="TQM40919.1"/>
    </source>
</evidence>
<dbReference type="PROSITE" id="PS51272">
    <property type="entry name" value="SLH"/>
    <property type="match status" value="1"/>
</dbReference>
<dbReference type="InterPro" id="IPR056823">
    <property type="entry name" value="TEN-like_YD-shell"/>
</dbReference>
<dbReference type="InterPro" id="IPR006530">
    <property type="entry name" value="YD"/>
</dbReference>
<dbReference type="Proteomes" id="UP000320773">
    <property type="component" value="Unassembled WGS sequence"/>
</dbReference>
<comment type="caution">
    <text evidence="4">The sequence shown here is derived from an EMBL/GenBank/DDBJ whole genome shotgun (WGS) entry which is preliminary data.</text>
</comment>
<proteinExistence type="predicted"/>
<protein>
    <submittedName>
        <fullName evidence="4">RHS repeat-associated protein</fullName>
    </submittedName>
</protein>
<gene>
    <name evidence="4" type="ORF">BC670_1839</name>
</gene>
<accession>A0A543G4C0</accession>
<organism evidence="4 5">
    <name type="scientific">Flavobacterium branchiophilum</name>
    <dbReference type="NCBI Taxonomy" id="55197"/>
    <lineage>
        <taxon>Bacteria</taxon>
        <taxon>Pseudomonadati</taxon>
        <taxon>Bacteroidota</taxon>
        <taxon>Flavobacteriia</taxon>
        <taxon>Flavobacteriales</taxon>
        <taxon>Flavobacteriaceae</taxon>
        <taxon>Flavobacterium</taxon>
    </lineage>
</organism>